<keyword evidence="3" id="KW-0964">Secreted</keyword>
<name>A0AA96HZC8_9BACT</name>
<evidence type="ECO:0000256" key="3">
    <source>
        <dbReference type="RuleBase" id="RU362073"/>
    </source>
</evidence>
<evidence type="ECO:0000259" key="4">
    <source>
        <dbReference type="Pfam" id="PF00669"/>
    </source>
</evidence>
<dbReference type="PANTHER" id="PTHR42792:SF2">
    <property type="entry name" value="FLAGELLIN"/>
    <property type="match status" value="1"/>
</dbReference>
<proteinExistence type="inferred from homology"/>
<evidence type="ECO:0000313" key="10">
    <source>
        <dbReference type="EMBL" id="WNL23664.1"/>
    </source>
</evidence>
<dbReference type="EMBL" id="CP134845">
    <property type="protein sequence ID" value="WNL13962.1"/>
    <property type="molecule type" value="Genomic_DNA"/>
</dbReference>
<dbReference type="EMBL" id="CP134849">
    <property type="protein sequence ID" value="WNL20157.1"/>
    <property type="molecule type" value="Genomic_DNA"/>
</dbReference>
<dbReference type="AlphaFoldDB" id="A0AA96HZC8"/>
<organism evidence="6">
    <name type="scientific">Arcobacter sp. AZ-2023</name>
    <dbReference type="NCBI Taxonomy" id="3074453"/>
    <lineage>
        <taxon>Bacteria</taxon>
        <taxon>Pseudomonadati</taxon>
        <taxon>Campylobacterota</taxon>
        <taxon>Epsilonproteobacteria</taxon>
        <taxon>Campylobacterales</taxon>
        <taxon>Arcobacteraceae</taxon>
        <taxon>Arcobacter</taxon>
    </lineage>
</organism>
<feature type="domain" description="Flagellin C-terminal" evidence="5">
    <location>
        <begin position="484"/>
        <end position="567"/>
    </location>
</feature>
<dbReference type="Gene3D" id="1.20.1330.10">
    <property type="entry name" value="f41 fragment of flagellin, N-terminal domain"/>
    <property type="match status" value="2"/>
</dbReference>
<keyword evidence="2 3" id="KW-0975">Bacterial flagellum</keyword>
<comment type="subcellular location">
    <subcellularLocation>
        <location evidence="3">Secreted</location>
    </subcellularLocation>
    <subcellularLocation>
        <location evidence="3">Bacterial flagellum</location>
    </subcellularLocation>
</comment>
<comment type="similarity">
    <text evidence="1 3">Belongs to the bacterial flagellin family.</text>
</comment>
<evidence type="ECO:0000313" key="6">
    <source>
        <dbReference type="EMBL" id="WNL12645.1"/>
    </source>
</evidence>
<keyword evidence="6" id="KW-0282">Flagellum</keyword>
<dbReference type="GO" id="GO:0005198">
    <property type="term" value="F:structural molecule activity"/>
    <property type="evidence" value="ECO:0007669"/>
    <property type="project" value="UniProtKB-UniRule"/>
</dbReference>
<dbReference type="InterPro" id="IPR001492">
    <property type="entry name" value="Flagellin"/>
</dbReference>
<evidence type="ECO:0000256" key="2">
    <source>
        <dbReference type="ARBA" id="ARBA00023143"/>
    </source>
</evidence>
<dbReference type="EMBL" id="CP134844">
    <property type="protein sequence ID" value="WNL12645.1"/>
    <property type="molecule type" value="Genomic_DNA"/>
</dbReference>
<dbReference type="EMBL" id="CP134852">
    <property type="protein sequence ID" value="WNL25444.1"/>
    <property type="molecule type" value="Genomic_DNA"/>
</dbReference>
<dbReference type="Gene3D" id="3.30.70.2120">
    <property type="match status" value="1"/>
</dbReference>
<evidence type="ECO:0000313" key="8">
    <source>
        <dbReference type="EMBL" id="WNL20157.1"/>
    </source>
</evidence>
<dbReference type="InterPro" id="IPR046358">
    <property type="entry name" value="Flagellin_C"/>
</dbReference>
<evidence type="ECO:0000313" key="7">
    <source>
        <dbReference type="EMBL" id="WNL13962.1"/>
    </source>
</evidence>
<dbReference type="SUPFAM" id="SSF64518">
    <property type="entry name" value="Phase 1 flagellin"/>
    <property type="match status" value="1"/>
</dbReference>
<dbReference type="PRINTS" id="PR00207">
    <property type="entry name" value="FLAGELLIN"/>
</dbReference>
<comment type="function">
    <text evidence="3">Flagellin is the subunit protein which polymerizes to form the filaments of bacterial flagella.</text>
</comment>
<sequence length="568" mass="59087">MVINTNVSSLRAQEASTNTNNAISSSLEKLSTGLKINKASDDASGLAIADKLRTQVTSIKQGIANGNSAISLITIADKAMDEQSKILDTIKGKLINANSSSTSADGREAIRKDIGKLLEQLDNIAAMTNYNGMSLLADVKDGKLTGKESSELTFQVGERNTDMISTTKINATTSSLGGGSSSVDKIESGETAKLSNVAGGTLDIQNKSGGTLNVAVSGNLGKLTAEGGDLVITVDPNDATLIAKLKDLVSGTDFTQGTGADKNKFTLDTGKTVDLRAIDFDSVQLRSDTTGHGFSAKETTGFEVKNLELGGNTDNLTVTSKQDLKKGESTTVSNSDASQKLTVATSSAAMNMKVSGNLGSVTTATIALSIEGTNSKDVAALQKLVDDGVADITRDATNANKFTIAAGKTVDLSSVNLSDAKITSTAANGNFTSTATDKLVIANNSEDKIVLSNIDAKSASKLDALKNLQTGELTTKVASDYQAVVNDAISQLNGYRSDMGSTENQVKSAVKNLMTSATNIKAAESIIREVDFAEESANFNKLNILSQAGSYAISQSNAAQQNVLRLLQ</sequence>
<evidence type="ECO:0000313" key="11">
    <source>
        <dbReference type="EMBL" id="WNL25444.1"/>
    </source>
</evidence>
<gene>
    <name evidence="7" type="ORF">RJG51_07940</name>
    <name evidence="6" type="ORF">RJG52_00915</name>
    <name evidence="8" type="ORF">RJG53_05340</name>
    <name evidence="10" type="ORF">RJG55_00920</name>
    <name evidence="9" type="ORF">RJG56_05190</name>
    <name evidence="11" type="ORF">RJG57_10400</name>
</gene>
<evidence type="ECO:0000313" key="9">
    <source>
        <dbReference type="EMBL" id="WNL22299.1"/>
    </source>
</evidence>
<evidence type="ECO:0000259" key="5">
    <source>
        <dbReference type="Pfam" id="PF00700"/>
    </source>
</evidence>
<dbReference type="GO" id="GO:0005576">
    <property type="term" value="C:extracellular region"/>
    <property type="evidence" value="ECO:0007669"/>
    <property type="project" value="UniProtKB-SubCell"/>
</dbReference>
<dbReference type="EMBL" id="CP134851">
    <property type="protein sequence ID" value="WNL23664.1"/>
    <property type="molecule type" value="Genomic_DNA"/>
</dbReference>
<keyword evidence="6" id="KW-0969">Cilium</keyword>
<dbReference type="PANTHER" id="PTHR42792">
    <property type="entry name" value="FLAGELLIN"/>
    <property type="match status" value="1"/>
</dbReference>
<accession>A0AA96HZC8</accession>
<dbReference type="EMBL" id="CP134850">
    <property type="protein sequence ID" value="WNL22299.1"/>
    <property type="molecule type" value="Genomic_DNA"/>
</dbReference>
<dbReference type="GO" id="GO:0009288">
    <property type="term" value="C:bacterial-type flagellum"/>
    <property type="evidence" value="ECO:0007669"/>
    <property type="project" value="UniProtKB-SubCell"/>
</dbReference>
<reference evidence="6" key="2">
    <citation type="submission" date="2023-09" db="EMBL/GenBank/DDBJ databases">
        <title>Characterization of Arcobacter Isolates from Retail Chicken Sold in Supermarkets in Tbilisi, Georgia.</title>
        <authorList>
            <person name="Matthias R."/>
            <person name="Zautner A.E."/>
        </authorList>
    </citation>
    <scope>NUCLEOTIDE SEQUENCE</scope>
    <source>
        <strain evidence="7">LEO 108</strain>
        <strain evidence="6">LEO 109</strain>
    </source>
</reference>
<keyword evidence="6" id="KW-0966">Cell projection</keyword>
<evidence type="ECO:0000256" key="1">
    <source>
        <dbReference type="ARBA" id="ARBA00005709"/>
    </source>
</evidence>
<dbReference type="Pfam" id="PF00669">
    <property type="entry name" value="Flagellin_N"/>
    <property type="match status" value="1"/>
</dbReference>
<feature type="domain" description="Flagellin N-terminal" evidence="4">
    <location>
        <begin position="3"/>
        <end position="139"/>
    </location>
</feature>
<dbReference type="Pfam" id="PF00700">
    <property type="entry name" value="Flagellin_C"/>
    <property type="match status" value="1"/>
</dbReference>
<protein>
    <recommendedName>
        <fullName evidence="3">Flagellin</fullName>
    </recommendedName>
</protein>
<reference evidence="8" key="1">
    <citation type="submission" date="2023-09" db="EMBL/GenBank/DDBJ databases">
        <title>Arcobacter tbilisiensis sp. nov. isolated from chicken meat in Tbilisi, Georgia.</title>
        <authorList>
            <person name="Matthias R."/>
            <person name="Zautner A.E."/>
        </authorList>
    </citation>
    <scope>NUCLEOTIDE SEQUENCE</scope>
    <source>
        <strain evidence="11">LEO 70</strain>
        <strain evidence="10">LEO 74</strain>
        <strain evidence="9">LEO 79</strain>
        <strain evidence="8">LEO 99</strain>
    </source>
</reference>
<dbReference type="InterPro" id="IPR001029">
    <property type="entry name" value="Flagellin_N"/>
</dbReference>